<evidence type="ECO:0000313" key="2">
    <source>
        <dbReference type="EMBL" id="VEL25431.1"/>
    </source>
</evidence>
<evidence type="ECO:0000256" key="1">
    <source>
        <dbReference type="SAM" id="MobiDB-lite"/>
    </source>
</evidence>
<proteinExistence type="predicted"/>
<gene>
    <name evidence="2" type="ORF">PXEA_LOCUS18871</name>
</gene>
<keyword evidence="3" id="KW-1185">Reference proteome</keyword>
<comment type="caution">
    <text evidence="2">The sequence shown here is derived from an EMBL/GenBank/DDBJ whole genome shotgun (WGS) entry which is preliminary data.</text>
</comment>
<protein>
    <submittedName>
        <fullName evidence="2">Uncharacterized protein</fullName>
    </submittedName>
</protein>
<feature type="compositionally biased region" description="Low complexity" evidence="1">
    <location>
        <begin position="163"/>
        <end position="172"/>
    </location>
</feature>
<accession>A0A3S5BZ45</accession>
<reference evidence="2" key="1">
    <citation type="submission" date="2018-11" db="EMBL/GenBank/DDBJ databases">
        <authorList>
            <consortium name="Pathogen Informatics"/>
        </authorList>
    </citation>
    <scope>NUCLEOTIDE SEQUENCE</scope>
</reference>
<name>A0A3S5BZ45_9PLAT</name>
<dbReference type="EMBL" id="CAAALY010073890">
    <property type="protein sequence ID" value="VEL25431.1"/>
    <property type="molecule type" value="Genomic_DNA"/>
</dbReference>
<feature type="region of interest" description="Disordered" evidence="1">
    <location>
        <begin position="124"/>
        <end position="179"/>
    </location>
</feature>
<sequence>MGFTRCQALASHGFPHDALVWARYLAHRLLCLSPAIENAAKDAAREAYMQAAGSQVGHDSLLSAQSDSVQTAAAGNILRLVSSAAVSNHASVATTNQNNTGLGFVGGSGTGFGFGSGRRHRQRTLINNSSPGHGASVPGSGATCATFGPNNSLRRQPAGGSSGSSSANLSASRRMATAPGQVGSLGKDCLVKINAARDYAEKVIIVIYMC</sequence>
<dbReference type="Proteomes" id="UP000784294">
    <property type="component" value="Unassembled WGS sequence"/>
</dbReference>
<evidence type="ECO:0000313" key="3">
    <source>
        <dbReference type="Proteomes" id="UP000784294"/>
    </source>
</evidence>
<organism evidence="2 3">
    <name type="scientific">Protopolystoma xenopodis</name>
    <dbReference type="NCBI Taxonomy" id="117903"/>
    <lineage>
        <taxon>Eukaryota</taxon>
        <taxon>Metazoa</taxon>
        <taxon>Spiralia</taxon>
        <taxon>Lophotrochozoa</taxon>
        <taxon>Platyhelminthes</taxon>
        <taxon>Monogenea</taxon>
        <taxon>Polyopisthocotylea</taxon>
        <taxon>Polystomatidea</taxon>
        <taxon>Polystomatidae</taxon>
        <taxon>Protopolystoma</taxon>
    </lineage>
</organism>
<dbReference type="AlphaFoldDB" id="A0A3S5BZ45"/>